<dbReference type="PANTHER" id="PTHR46082:SF6">
    <property type="entry name" value="AAA+ ATPASE DOMAIN-CONTAINING PROTEIN-RELATED"/>
    <property type="match status" value="1"/>
</dbReference>
<keyword evidence="2 4" id="KW-0863">Zinc-finger</keyword>
<evidence type="ECO:0000259" key="5">
    <source>
        <dbReference type="PROSITE" id="PS50865"/>
    </source>
</evidence>
<dbReference type="OrthoDB" id="5986190at2759"/>
<comment type="caution">
    <text evidence="6">The sequence shown here is derived from an EMBL/GenBank/DDBJ whole genome shotgun (WGS) entry which is preliminary data.</text>
</comment>
<dbReference type="Pfam" id="PF13424">
    <property type="entry name" value="TPR_12"/>
    <property type="match status" value="1"/>
</dbReference>
<dbReference type="Proteomes" id="UP000789595">
    <property type="component" value="Unassembled WGS sequence"/>
</dbReference>
<dbReference type="Gene3D" id="6.10.140.2220">
    <property type="match status" value="1"/>
</dbReference>
<name>A0A8J2ST45_9STRA</name>
<keyword evidence="1" id="KW-0479">Metal-binding</keyword>
<evidence type="ECO:0000313" key="7">
    <source>
        <dbReference type="Proteomes" id="UP000789595"/>
    </source>
</evidence>
<evidence type="ECO:0000256" key="4">
    <source>
        <dbReference type="PROSITE-ProRule" id="PRU00134"/>
    </source>
</evidence>
<dbReference type="PANTHER" id="PTHR46082">
    <property type="entry name" value="ATP/GTP-BINDING PROTEIN-RELATED"/>
    <property type="match status" value="1"/>
</dbReference>
<accession>A0A8J2ST45</accession>
<feature type="domain" description="MYND-type" evidence="5">
    <location>
        <begin position="6"/>
        <end position="45"/>
    </location>
</feature>
<dbReference type="InterPro" id="IPR011990">
    <property type="entry name" value="TPR-like_helical_dom_sf"/>
</dbReference>
<evidence type="ECO:0000256" key="1">
    <source>
        <dbReference type="ARBA" id="ARBA00022723"/>
    </source>
</evidence>
<dbReference type="PROSITE" id="PS50865">
    <property type="entry name" value="ZF_MYND_2"/>
    <property type="match status" value="1"/>
</dbReference>
<dbReference type="EMBL" id="CAKKNE010000004">
    <property type="protein sequence ID" value="CAH0374221.1"/>
    <property type="molecule type" value="Genomic_DNA"/>
</dbReference>
<evidence type="ECO:0000256" key="3">
    <source>
        <dbReference type="ARBA" id="ARBA00022833"/>
    </source>
</evidence>
<reference evidence="6" key="1">
    <citation type="submission" date="2021-11" db="EMBL/GenBank/DDBJ databases">
        <authorList>
            <consortium name="Genoscope - CEA"/>
            <person name="William W."/>
        </authorList>
    </citation>
    <scope>NUCLEOTIDE SEQUENCE</scope>
</reference>
<dbReference type="Gene3D" id="1.25.40.10">
    <property type="entry name" value="Tetratricopeptide repeat domain"/>
    <property type="match status" value="1"/>
</dbReference>
<dbReference type="SUPFAM" id="SSF48452">
    <property type="entry name" value="TPR-like"/>
    <property type="match status" value="1"/>
</dbReference>
<dbReference type="Pfam" id="PF01753">
    <property type="entry name" value="zf-MYND"/>
    <property type="match status" value="1"/>
</dbReference>
<dbReference type="AlphaFoldDB" id="A0A8J2ST45"/>
<dbReference type="Gene3D" id="3.30.40.10">
    <property type="entry name" value="Zinc/RING finger domain, C3HC4 (zinc finger)"/>
    <property type="match status" value="1"/>
</dbReference>
<dbReference type="SUPFAM" id="SSF144232">
    <property type="entry name" value="HIT/MYND zinc finger-like"/>
    <property type="match status" value="1"/>
</dbReference>
<dbReference type="InterPro" id="IPR002893">
    <property type="entry name" value="Znf_MYND"/>
</dbReference>
<keyword evidence="3" id="KW-0862">Zinc</keyword>
<dbReference type="GO" id="GO:0008270">
    <property type="term" value="F:zinc ion binding"/>
    <property type="evidence" value="ECO:0007669"/>
    <property type="project" value="UniProtKB-KW"/>
</dbReference>
<evidence type="ECO:0000313" key="6">
    <source>
        <dbReference type="EMBL" id="CAH0374221.1"/>
    </source>
</evidence>
<dbReference type="InterPro" id="IPR053137">
    <property type="entry name" value="NLR-like"/>
</dbReference>
<gene>
    <name evidence="6" type="ORF">PECAL_4P14920</name>
</gene>
<protein>
    <recommendedName>
        <fullName evidence="5">MYND-type domain-containing protein</fullName>
    </recommendedName>
</protein>
<sequence>MILTTCAACAAPLAHNAPRCVRCKLRYCNATCQHDHWRRGHKQMCKKIHRGGNAEQYNADKKYKEAVAEAVEACADDTKGQTCYICTQALHWKTKEGLVRMCACRGTAGFAHVSCLAEQAKILMDEAEANNLDWDARNARFWRWHACGLCEQQYHGLVYCALGWGCWKTYLGRPETDQIRSMAMNQLGNGLLEADHHEDACSVQEAQLSTLRHFTDTEMSENNILAMQNNLAATYGNLGRYEDALRMQRDVHSGRLKLLGAEHNRTMSAATNYAMTLKRLGHFEEARSVLRKTIPVARRVLGESHIFTLQMKSVYAEALCADHSATLDDLREGVTTLEETEPTARRVLGGAHPLVGTIESDLRNAKALLRARAGSA</sequence>
<keyword evidence="7" id="KW-1185">Reference proteome</keyword>
<organism evidence="6 7">
    <name type="scientific">Pelagomonas calceolata</name>
    <dbReference type="NCBI Taxonomy" id="35677"/>
    <lineage>
        <taxon>Eukaryota</taxon>
        <taxon>Sar</taxon>
        <taxon>Stramenopiles</taxon>
        <taxon>Ochrophyta</taxon>
        <taxon>Pelagophyceae</taxon>
        <taxon>Pelagomonadales</taxon>
        <taxon>Pelagomonadaceae</taxon>
        <taxon>Pelagomonas</taxon>
    </lineage>
</organism>
<dbReference type="InterPro" id="IPR011016">
    <property type="entry name" value="Znf_RING-CH"/>
</dbReference>
<dbReference type="Pfam" id="PF12906">
    <property type="entry name" value="RINGv"/>
    <property type="match status" value="1"/>
</dbReference>
<dbReference type="InterPro" id="IPR013083">
    <property type="entry name" value="Znf_RING/FYVE/PHD"/>
</dbReference>
<evidence type="ECO:0000256" key="2">
    <source>
        <dbReference type="ARBA" id="ARBA00022771"/>
    </source>
</evidence>
<proteinExistence type="predicted"/>